<dbReference type="Pfam" id="PF09368">
    <property type="entry name" value="Sas10"/>
    <property type="match status" value="1"/>
</dbReference>
<dbReference type="PANTHER" id="PTHR13237">
    <property type="entry name" value="SOMETHING ABOUT SILENCING PROTEIN 10-RELATED"/>
    <property type="match status" value="1"/>
</dbReference>
<evidence type="ECO:0000256" key="3">
    <source>
        <dbReference type="ARBA" id="ARBA00022553"/>
    </source>
</evidence>
<protein>
    <recommendedName>
        <fullName evidence="6">Sas10 C-terminal domain-containing protein</fullName>
    </recommendedName>
</protein>
<feature type="region of interest" description="Disordered" evidence="5">
    <location>
        <begin position="418"/>
        <end position="459"/>
    </location>
</feature>
<feature type="compositionally biased region" description="Acidic residues" evidence="5">
    <location>
        <begin position="368"/>
        <end position="379"/>
    </location>
</feature>
<evidence type="ECO:0000259" key="6">
    <source>
        <dbReference type="Pfam" id="PF09368"/>
    </source>
</evidence>
<dbReference type="PANTHER" id="PTHR13237:SF8">
    <property type="entry name" value="SOMETHING ABOUT SILENCING PROTEIN 10"/>
    <property type="match status" value="1"/>
</dbReference>
<dbReference type="EMBL" id="JADGJQ010000044">
    <property type="protein sequence ID" value="KAJ3176118.1"/>
    <property type="molecule type" value="Genomic_DNA"/>
</dbReference>
<feature type="compositionally biased region" description="Basic residues" evidence="5">
    <location>
        <begin position="383"/>
        <end position="395"/>
    </location>
</feature>
<feature type="compositionally biased region" description="Basic and acidic residues" evidence="5">
    <location>
        <begin position="555"/>
        <end position="570"/>
    </location>
</feature>
<feature type="compositionally biased region" description="Acidic residues" evidence="5">
    <location>
        <begin position="420"/>
        <end position="429"/>
    </location>
</feature>
<evidence type="ECO:0000313" key="7">
    <source>
        <dbReference type="EMBL" id="KAJ3176118.1"/>
    </source>
</evidence>
<sequence length="749" mass="84019">MARKKHGRKTLERAKTTDQVDIDYSLNASANLDKIGLDSEDEFHAGREAVDESVYGQRRRRGGGGDDSDDYGDHEVLGLDIEDSDDEDEEEEEYDSENDQDAVLLKQLQMGLKRNGIVGDSDDENERPLRKQKGADSGEMDDRAWGKSRGMYYNADEASDDDDAKAEEEEALRLQRLRASQMREEDFLDDFADSLGKRVEGDVAVSAASAGDVDDIDDMDHLALSSAFPLHMLPSSHTEVEVVSRDTTNLTTDDLIRVAESSIPEVVHLLAEFKERWRECQDIVGPAVGWKCQPEELSNRAKRGREYVELKYRLLSTYLTNVAFYLSLRANPPAGVNVKAHPVVESLVQLRELLEYLEERVEGRVASDEEESAADSDDDAAARKRRRKQKRRQKKIANLGNPKLRAEVQDFISRAGLTSDVEDESESEPEIQPISKPKQTKKLAPAPTKSLIKKPKSSRDISIPEADFVPLAKTKKVKTTKAKLVRGMANDFGETDALDEVDIDDKIARKRSLQFHVTRVDQAITARQNRLSRSAGGDEDIPYRDKNGKLIKPNLHGEEAPEVPERKFDAPDDLANNSDNDSENGEEEEFMEQLMREGLGSDAAGGKKRPREDDLDADLLSDGGDENLAYYNRIVGGKKSKKAERDELLRIEKEAEALANSQPYADEDEIDPRSKRPANYKILANKGLTPRRSKVQRNARVKKRVRYESAQKKLGSFKRIVKDPAESKGYAGEKTGIKTNLARSVRFAK</sequence>
<evidence type="ECO:0000256" key="5">
    <source>
        <dbReference type="SAM" id="MobiDB-lite"/>
    </source>
</evidence>
<feature type="region of interest" description="Disordered" evidence="5">
    <location>
        <begin position="365"/>
        <end position="400"/>
    </location>
</feature>
<keyword evidence="8" id="KW-1185">Reference proteome</keyword>
<organism evidence="7 8">
    <name type="scientific">Geranomyces variabilis</name>
    <dbReference type="NCBI Taxonomy" id="109894"/>
    <lineage>
        <taxon>Eukaryota</taxon>
        <taxon>Fungi</taxon>
        <taxon>Fungi incertae sedis</taxon>
        <taxon>Chytridiomycota</taxon>
        <taxon>Chytridiomycota incertae sedis</taxon>
        <taxon>Chytridiomycetes</taxon>
        <taxon>Spizellomycetales</taxon>
        <taxon>Powellomycetaceae</taxon>
        <taxon>Geranomyces</taxon>
    </lineage>
</organism>
<dbReference type="InterPro" id="IPR018972">
    <property type="entry name" value="Sas10_C_dom"/>
</dbReference>
<evidence type="ECO:0000256" key="1">
    <source>
        <dbReference type="ARBA" id="ARBA00004123"/>
    </source>
</evidence>
<feature type="compositionally biased region" description="Acidic residues" evidence="5">
    <location>
        <begin position="80"/>
        <end position="100"/>
    </location>
</feature>
<evidence type="ECO:0000313" key="8">
    <source>
        <dbReference type="Proteomes" id="UP001212152"/>
    </source>
</evidence>
<comment type="similarity">
    <text evidence="2">Belongs to the SAS10 family.</text>
</comment>
<dbReference type="GO" id="GO:0032040">
    <property type="term" value="C:small-subunit processome"/>
    <property type="evidence" value="ECO:0007669"/>
    <property type="project" value="TreeGrafter"/>
</dbReference>
<feature type="compositionally biased region" description="Basic and acidic residues" evidence="5">
    <location>
        <begin position="126"/>
        <end position="144"/>
    </location>
</feature>
<proteinExistence type="inferred from homology"/>
<comment type="caution">
    <text evidence="7">The sequence shown here is derived from an EMBL/GenBank/DDBJ whole genome shotgun (WGS) entry which is preliminary data.</text>
</comment>
<dbReference type="InterPro" id="IPR007146">
    <property type="entry name" value="Sas10/Utp3/C1D"/>
</dbReference>
<feature type="compositionally biased region" description="Acidic residues" evidence="5">
    <location>
        <begin position="613"/>
        <end position="623"/>
    </location>
</feature>
<keyword evidence="4" id="KW-0539">Nucleus</keyword>
<reference evidence="7" key="1">
    <citation type="submission" date="2020-05" db="EMBL/GenBank/DDBJ databases">
        <title>Phylogenomic resolution of chytrid fungi.</title>
        <authorList>
            <person name="Stajich J.E."/>
            <person name="Amses K."/>
            <person name="Simmons R."/>
            <person name="Seto K."/>
            <person name="Myers J."/>
            <person name="Bonds A."/>
            <person name="Quandt C.A."/>
            <person name="Barry K."/>
            <person name="Liu P."/>
            <person name="Grigoriev I."/>
            <person name="Longcore J.E."/>
            <person name="James T.Y."/>
        </authorList>
    </citation>
    <scope>NUCLEOTIDE SEQUENCE</scope>
    <source>
        <strain evidence="7">JEL0379</strain>
    </source>
</reference>
<dbReference type="Proteomes" id="UP001212152">
    <property type="component" value="Unassembled WGS sequence"/>
</dbReference>
<feature type="region of interest" description="Disordered" evidence="5">
    <location>
        <begin position="525"/>
        <end position="623"/>
    </location>
</feature>
<feature type="compositionally biased region" description="Acidic residues" evidence="5">
    <location>
        <begin position="580"/>
        <end position="591"/>
    </location>
</feature>
<dbReference type="GO" id="GO:0000462">
    <property type="term" value="P:maturation of SSU-rRNA from tricistronic rRNA transcript (SSU-rRNA, 5.8S rRNA, LSU-rRNA)"/>
    <property type="evidence" value="ECO:0007669"/>
    <property type="project" value="TreeGrafter"/>
</dbReference>
<gene>
    <name evidence="7" type="ORF">HDU87_005494</name>
</gene>
<comment type="subcellular location">
    <subcellularLocation>
        <location evidence="1">Nucleus</location>
    </subcellularLocation>
</comment>
<accession>A0AAD5TIG6</accession>
<evidence type="ECO:0000256" key="4">
    <source>
        <dbReference type="ARBA" id="ARBA00023242"/>
    </source>
</evidence>
<feature type="region of interest" description="Disordered" evidence="5">
    <location>
        <begin position="43"/>
        <end position="144"/>
    </location>
</feature>
<dbReference type="Pfam" id="PF04000">
    <property type="entry name" value="Sas10_Utp3"/>
    <property type="match status" value="1"/>
</dbReference>
<feature type="domain" description="Sas10 C-terminal" evidence="6">
    <location>
        <begin position="674"/>
        <end position="747"/>
    </location>
</feature>
<dbReference type="AlphaFoldDB" id="A0AAD5TIG6"/>
<evidence type="ECO:0000256" key="2">
    <source>
        <dbReference type="ARBA" id="ARBA00010979"/>
    </source>
</evidence>
<name>A0AAD5TIG6_9FUNG</name>
<keyword evidence="3" id="KW-0597">Phosphoprotein</keyword>